<feature type="transmembrane region" description="Helical" evidence="8">
    <location>
        <begin position="787"/>
        <end position="809"/>
    </location>
</feature>
<dbReference type="GO" id="GO:0005789">
    <property type="term" value="C:endoplasmic reticulum membrane"/>
    <property type="evidence" value="ECO:0007669"/>
    <property type="project" value="UniProtKB-SubCell"/>
</dbReference>
<dbReference type="SUPFAM" id="SSF144091">
    <property type="entry name" value="Rhomboid-like"/>
    <property type="match status" value="1"/>
</dbReference>
<evidence type="ECO:0000256" key="1">
    <source>
        <dbReference type="ARBA" id="ARBA00004477"/>
    </source>
</evidence>
<reference evidence="10 11" key="1">
    <citation type="submission" date="2013-11" db="EMBL/GenBank/DDBJ databases">
        <title>Genome sequencing of Stegodyphus mimosarum.</title>
        <authorList>
            <person name="Bechsgaard J."/>
        </authorList>
    </citation>
    <scope>NUCLEOTIDE SEQUENCE [LARGE SCALE GENOMIC DNA]</scope>
</reference>
<evidence type="ECO:0000256" key="5">
    <source>
        <dbReference type="ARBA" id="ARBA00022989"/>
    </source>
</evidence>
<feature type="domain" description="Peptidase S54 rhomboid" evidence="9">
    <location>
        <begin position="665"/>
        <end position="802"/>
    </location>
</feature>
<dbReference type="OrthoDB" id="2146116at2759"/>
<evidence type="ECO:0000256" key="6">
    <source>
        <dbReference type="ARBA" id="ARBA00023136"/>
    </source>
</evidence>
<dbReference type="InterPro" id="IPR051512">
    <property type="entry name" value="Inactive_Rhomboid"/>
</dbReference>
<feature type="compositionally biased region" description="Polar residues" evidence="7">
    <location>
        <begin position="162"/>
        <end position="181"/>
    </location>
</feature>
<dbReference type="GO" id="GO:0042058">
    <property type="term" value="P:regulation of epidermal growth factor receptor signaling pathway"/>
    <property type="evidence" value="ECO:0007669"/>
    <property type="project" value="TreeGrafter"/>
</dbReference>
<dbReference type="EMBL" id="KK115998">
    <property type="protein sequence ID" value="KFM66560.1"/>
    <property type="molecule type" value="Genomic_DNA"/>
</dbReference>
<keyword evidence="4" id="KW-0256">Endoplasmic reticulum</keyword>
<accession>A0A087TN71</accession>
<feature type="non-terminal residue" evidence="10">
    <location>
        <position position="872"/>
    </location>
</feature>
<keyword evidence="5 8" id="KW-1133">Transmembrane helix</keyword>
<evidence type="ECO:0000313" key="11">
    <source>
        <dbReference type="Proteomes" id="UP000054359"/>
    </source>
</evidence>
<dbReference type="OMA" id="CSTRGIM"/>
<dbReference type="Pfam" id="PF01694">
    <property type="entry name" value="Rhomboid"/>
    <property type="match status" value="1"/>
</dbReference>
<dbReference type="InterPro" id="IPR022764">
    <property type="entry name" value="Peptidase_S54_rhomboid_dom"/>
</dbReference>
<feature type="transmembrane region" description="Helical" evidence="8">
    <location>
        <begin position="761"/>
        <end position="781"/>
    </location>
</feature>
<feature type="transmembrane region" description="Helical" evidence="8">
    <location>
        <begin position="816"/>
        <end position="838"/>
    </location>
</feature>
<name>A0A087TN71_STEMI</name>
<comment type="similarity">
    <text evidence="2">Belongs to the peptidase S54 family.</text>
</comment>
<dbReference type="STRING" id="407821.A0A087TN71"/>
<gene>
    <name evidence="10" type="ORF">X975_11878</name>
</gene>
<organism evidence="10 11">
    <name type="scientific">Stegodyphus mimosarum</name>
    <name type="common">African social velvet spider</name>
    <dbReference type="NCBI Taxonomy" id="407821"/>
    <lineage>
        <taxon>Eukaryota</taxon>
        <taxon>Metazoa</taxon>
        <taxon>Ecdysozoa</taxon>
        <taxon>Arthropoda</taxon>
        <taxon>Chelicerata</taxon>
        <taxon>Arachnida</taxon>
        <taxon>Araneae</taxon>
        <taxon>Araneomorphae</taxon>
        <taxon>Entelegynae</taxon>
        <taxon>Eresoidea</taxon>
        <taxon>Eresidae</taxon>
        <taxon>Stegodyphus</taxon>
    </lineage>
</organism>
<dbReference type="InterPro" id="IPR035952">
    <property type="entry name" value="Rhomboid-like_sf"/>
</dbReference>
<evidence type="ECO:0000256" key="7">
    <source>
        <dbReference type="SAM" id="MobiDB-lite"/>
    </source>
</evidence>
<evidence type="ECO:0000256" key="3">
    <source>
        <dbReference type="ARBA" id="ARBA00022692"/>
    </source>
</evidence>
<keyword evidence="3 8" id="KW-0812">Transmembrane</keyword>
<dbReference type="FunFam" id="1.20.1540.10:FF:000025">
    <property type="entry name" value="Putative rhomboid family"/>
    <property type="match status" value="1"/>
</dbReference>
<feature type="region of interest" description="Disordered" evidence="7">
    <location>
        <begin position="56"/>
        <end position="87"/>
    </location>
</feature>
<protein>
    <submittedName>
        <fullName evidence="10">Inactive rhomboid protein 1</fullName>
    </submittedName>
</protein>
<comment type="subcellular location">
    <subcellularLocation>
        <location evidence="1">Endoplasmic reticulum membrane</location>
        <topology evidence="1">Multi-pass membrane protein</topology>
    </subcellularLocation>
</comment>
<dbReference type="GO" id="GO:0050708">
    <property type="term" value="P:regulation of protein secretion"/>
    <property type="evidence" value="ECO:0007669"/>
    <property type="project" value="TreeGrafter"/>
</dbReference>
<evidence type="ECO:0000256" key="8">
    <source>
        <dbReference type="SAM" id="Phobius"/>
    </source>
</evidence>
<keyword evidence="6 8" id="KW-0472">Membrane</keyword>
<keyword evidence="11" id="KW-1185">Reference proteome</keyword>
<evidence type="ECO:0000256" key="2">
    <source>
        <dbReference type="ARBA" id="ARBA00009045"/>
    </source>
</evidence>
<feature type="transmembrane region" description="Helical" evidence="8">
    <location>
        <begin position="670"/>
        <end position="694"/>
    </location>
</feature>
<dbReference type="Gene3D" id="1.20.1540.10">
    <property type="entry name" value="Rhomboid-like"/>
    <property type="match status" value="1"/>
</dbReference>
<evidence type="ECO:0000256" key="4">
    <source>
        <dbReference type="ARBA" id="ARBA00022824"/>
    </source>
</evidence>
<dbReference type="GO" id="GO:0004252">
    <property type="term" value="F:serine-type endopeptidase activity"/>
    <property type="evidence" value="ECO:0007669"/>
    <property type="project" value="InterPro"/>
</dbReference>
<feature type="region of interest" description="Disordered" evidence="7">
    <location>
        <begin position="162"/>
        <end position="192"/>
    </location>
</feature>
<dbReference type="PANTHER" id="PTHR45965">
    <property type="entry name" value="INACTIVE RHOMBOID PROTEIN"/>
    <property type="match status" value="1"/>
</dbReference>
<dbReference type="PANTHER" id="PTHR45965:SF3">
    <property type="entry name" value="INACTIVE RHOMBOID PROTEIN 1"/>
    <property type="match status" value="1"/>
</dbReference>
<proteinExistence type="inferred from homology"/>
<feature type="transmembrane region" description="Helical" evidence="8">
    <location>
        <begin position="706"/>
        <end position="725"/>
    </location>
</feature>
<dbReference type="Proteomes" id="UP000054359">
    <property type="component" value="Unassembled WGS sequence"/>
</dbReference>
<dbReference type="AlphaFoldDB" id="A0A087TN71"/>
<evidence type="ECO:0000259" key="9">
    <source>
        <dbReference type="Pfam" id="PF01694"/>
    </source>
</evidence>
<feature type="compositionally biased region" description="Basic and acidic residues" evidence="7">
    <location>
        <begin position="69"/>
        <end position="78"/>
    </location>
</feature>
<evidence type="ECO:0000313" key="10">
    <source>
        <dbReference type="EMBL" id="KFM66560.1"/>
    </source>
</evidence>
<sequence>MKSAAVEPHCSLCMPIITMQTGTTSLHHDAAGSRKSAESSPQALGVIENPLFERSGERNVSSFSGPSRLLREMSENQRDRRKSFVQRSLQRSKTVKEYVAKSTASFFGLDEETEHNSYQRWTERRRRLLSKRWGELKNDEATQPLEDVSCYPAVPQQAQCISQHQPPLVSRLQSSTATDSSDGPRRVESVTSQNSLLFQKHRRKDSAYKIIVDSLGLITTTVVRRYSSRKFWPSHSNHAANSYAAPNVDNTFSDDQQDNGLPSQQLFPDASQLVDDVFFEQQPSNSTEAQSQNDKLLAARLYLPQTQGTSDVVDTVDSVARPSSQTWHHSSPQVELPSSNVGMKRIWNKLLSQEFQNFDRRQYGMGVIGRFLHRRIRQDRITSSVKEQLDDIDDHRPFFTYWVTTVQVLVTVISLAVYGFGPFGIRKTQRSGEVMVTSLHLQQVDYFEPDNFWLGPRAADLVHLGAKFTPCMRKDKNIFDSIFRDRGRERDTACCVRNDQSGCVQTSRDKCSLAQGLHSGELISSWKKWDTMKPGPPRWTSNPNSIAKDRLGTHRRLSGSVCGQDPRYCHEPPSVFPYEWPDDITKWPVCKAVVPGHQVAEPHMSCEIVGRPCCIGIYGECHITTKEYCDFVKGFFHEEAALCSQVSCLDDVCGMIPFHNPEVPDQFYRLWTSLFLHAGILHLLITVIIQYLIMTDLEKLVGALRISIIYLMSGVGGNLASAIFVPYRAEVGPAGSQFGLLACLFVEVIHCWKMLKHPGMALLRLGGVALVLFLVGLLPWVDNYAHIFGFAFGFLLSYALLPFVSFGTYDKATKVILIWVCLFIVVVLCVGLLILFYVHPIYECSFCKYLNCIPLTVDFCENQDIVFKRPEY</sequence>